<dbReference type="RefSeq" id="WP_146480276.1">
    <property type="nucleotide sequence ID" value="NZ_CP042266.1"/>
</dbReference>
<sequence>MAAFGLLAMGCAEKVKIDVRPESLLMKVDDIQDESCGPWESEGVRHGDKKRGAVATSLIRWETPDGCEVGMSVFSYGDTGDAKSAFKKQGPRQWWGDIWPYDPVKVEVTVPVAADAHELLCIGGSGEPGCFNWAYWARYGSHLVELESFGLDRQDRYVSKEAFMRTLGNMDSRMVTMLKQSQ</sequence>
<dbReference type="AlphaFoldDB" id="A0A5B8J6N1"/>
<proteinExistence type="predicted"/>
<gene>
    <name evidence="1" type="ORF">FQU76_11180</name>
</gene>
<keyword evidence="2" id="KW-1185">Reference proteome</keyword>
<accession>A0A5B8J6N1</accession>
<reference evidence="1 2" key="1">
    <citation type="submission" date="2019-07" db="EMBL/GenBank/DDBJ databases">
        <authorList>
            <person name="Zhu P."/>
        </authorList>
    </citation>
    <scope>NUCLEOTIDE SEQUENCE [LARGE SCALE GENOMIC DNA]</scope>
    <source>
        <strain evidence="1 2">SSL-25</strain>
    </source>
</reference>
<evidence type="ECO:0000313" key="1">
    <source>
        <dbReference type="EMBL" id="QDY76987.1"/>
    </source>
</evidence>
<organism evidence="1 2">
    <name type="scientific">Streptomyces qinzhouensis</name>
    <dbReference type="NCBI Taxonomy" id="2599401"/>
    <lineage>
        <taxon>Bacteria</taxon>
        <taxon>Bacillati</taxon>
        <taxon>Actinomycetota</taxon>
        <taxon>Actinomycetes</taxon>
        <taxon>Kitasatosporales</taxon>
        <taxon>Streptomycetaceae</taxon>
        <taxon>Streptomyces</taxon>
    </lineage>
</organism>
<dbReference type="KEGG" id="sqz:FQU76_11180"/>
<name>A0A5B8J6N1_9ACTN</name>
<protein>
    <submittedName>
        <fullName evidence="1">Uncharacterized protein</fullName>
    </submittedName>
</protein>
<dbReference type="EMBL" id="CP042266">
    <property type="protein sequence ID" value="QDY76987.1"/>
    <property type="molecule type" value="Genomic_DNA"/>
</dbReference>
<evidence type="ECO:0000313" key="2">
    <source>
        <dbReference type="Proteomes" id="UP000320580"/>
    </source>
</evidence>
<dbReference type="Proteomes" id="UP000320580">
    <property type="component" value="Chromosome"/>
</dbReference>